<evidence type="ECO:0000313" key="9">
    <source>
        <dbReference type="EMBL" id="AGT99803.1"/>
    </source>
</evidence>
<feature type="compositionally biased region" description="Basic and acidic residues" evidence="7">
    <location>
        <begin position="247"/>
        <end position="269"/>
    </location>
</feature>
<dbReference type="SMART" id="SM00322">
    <property type="entry name" value="KH"/>
    <property type="match status" value="1"/>
</dbReference>
<dbReference type="InterPro" id="IPR005703">
    <property type="entry name" value="Ribosomal_uS3_euk/arc"/>
</dbReference>
<dbReference type="Pfam" id="PF00189">
    <property type="entry name" value="Ribosomal_S3_C"/>
    <property type="match status" value="1"/>
</dbReference>
<keyword evidence="5" id="KW-0687">Ribonucleoprotein</keyword>
<dbReference type="CDD" id="cd02411">
    <property type="entry name" value="KH-II_30S_S3_arch"/>
    <property type="match status" value="1"/>
</dbReference>
<dbReference type="InterPro" id="IPR004087">
    <property type="entry name" value="KH_dom"/>
</dbReference>
<reference evidence="9" key="1">
    <citation type="journal article" date="2015" name="Nat. Commun.">
        <title>Diverse, uncultivated ultra-small bacterial cells in groundwater.</title>
        <authorList>
            <person name="Luef B."/>
            <person name="Frischkorn K.R."/>
            <person name="Wrighton K.C."/>
            <person name="Holman H.-Y.N."/>
            <person name="Birarda G."/>
            <person name="Thomas B.C."/>
            <person name="Singh A."/>
            <person name="Williams K.H."/>
            <person name="Siegerist C.E."/>
            <person name="Tringe S.G."/>
            <person name="Downing K.H."/>
            <person name="Comolli L.R."/>
            <person name="Banfield J.F."/>
        </authorList>
    </citation>
    <scope>NUCLEOTIDE SEQUENCE</scope>
</reference>
<dbReference type="EMBL" id="KC999306">
    <property type="protein sequence ID" value="AGT99803.1"/>
    <property type="molecule type" value="Genomic_DNA"/>
</dbReference>
<feature type="compositionally biased region" description="Basic residues" evidence="7">
    <location>
        <begin position="223"/>
        <end position="233"/>
    </location>
</feature>
<proteinExistence type="inferred from homology"/>
<organism evidence="9">
    <name type="scientific">uncultured organism</name>
    <dbReference type="NCBI Taxonomy" id="155900"/>
    <lineage>
        <taxon>unclassified sequences</taxon>
        <taxon>environmental samples</taxon>
    </lineage>
</organism>
<feature type="region of interest" description="Disordered" evidence="7">
    <location>
        <begin position="214"/>
        <end position="269"/>
    </location>
</feature>
<dbReference type="NCBIfam" id="NF003219">
    <property type="entry name" value="PRK04191.1"/>
    <property type="match status" value="1"/>
</dbReference>
<evidence type="ECO:0000259" key="8">
    <source>
        <dbReference type="PROSITE" id="PS50823"/>
    </source>
</evidence>
<dbReference type="InterPro" id="IPR057258">
    <property type="entry name" value="Ribosomal_uS3"/>
</dbReference>
<feature type="domain" description="KH type-2" evidence="8">
    <location>
        <begin position="16"/>
        <end position="85"/>
    </location>
</feature>
<keyword evidence="4 9" id="KW-0689">Ribosomal protein</keyword>
<dbReference type="InterPro" id="IPR027488">
    <property type="entry name" value="Ribosomal_uS3_arc"/>
</dbReference>
<dbReference type="FunFam" id="3.30.300.20:FF:000001">
    <property type="entry name" value="30S ribosomal protein S3"/>
    <property type="match status" value="1"/>
</dbReference>
<evidence type="ECO:0000256" key="1">
    <source>
        <dbReference type="ARBA" id="ARBA00010761"/>
    </source>
</evidence>
<dbReference type="GO" id="GO:0003735">
    <property type="term" value="F:structural constituent of ribosome"/>
    <property type="evidence" value="ECO:0007669"/>
    <property type="project" value="InterPro"/>
</dbReference>
<dbReference type="InterPro" id="IPR001351">
    <property type="entry name" value="Ribosomal_uS3_C"/>
</dbReference>
<dbReference type="GO" id="GO:0019843">
    <property type="term" value="F:rRNA binding"/>
    <property type="evidence" value="ECO:0007669"/>
    <property type="project" value="UniProtKB-KW"/>
</dbReference>
<keyword evidence="2" id="KW-0699">rRNA-binding</keyword>
<dbReference type="Pfam" id="PF07650">
    <property type="entry name" value="KH_2"/>
    <property type="match status" value="1"/>
</dbReference>
<protein>
    <recommendedName>
        <fullName evidence="6">30S ribosomal protein S3</fullName>
    </recommendedName>
</protein>
<accession>U3GQE2</accession>
<evidence type="ECO:0000256" key="2">
    <source>
        <dbReference type="ARBA" id="ARBA00022730"/>
    </source>
</evidence>
<dbReference type="PROSITE" id="PS50823">
    <property type="entry name" value="KH_TYPE_2"/>
    <property type="match status" value="1"/>
</dbReference>
<dbReference type="AlphaFoldDB" id="U3GQE2"/>
<comment type="similarity">
    <text evidence="1">Belongs to the universal ribosomal protein uS3 family.</text>
</comment>
<dbReference type="SUPFAM" id="SSF54814">
    <property type="entry name" value="Prokaryotic type KH domain (KH-domain type II)"/>
    <property type="match status" value="1"/>
</dbReference>
<evidence type="ECO:0000256" key="7">
    <source>
        <dbReference type="SAM" id="MobiDB-lite"/>
    </source>
</evidence>
<name>U3GQE2_9ZZZZ</name>
<dbReference type="InterPro" id="IPR009019">
    <property type="entry name" value="KH_sf_prok-type"/>
</dbReference>
<evidence type="ECO:0000256" key="3">
    <source>
        <dbReference type="ARBA" id="ARBA00022884"/>
    </source>
</evidence>
<dbReference type="InterPro" id="IPR036419">
    <property type="entry name" value="Ribosomal_S3_C_sf"/>
</dbReference>
<sequence>MIEKKIIQQKMKEHLIKDFISKELPKSCYSNLELRKTPLGEKILIYTSRPGLVVGGKGSNVQRLTELLKRDFKMENPQIEVVEIDNPHLDPLSIAEKITSSFERFGPKRFKSLGYQALQEIMNAGASGAEIVIGGRGVPSSRARKWRFLAGHLKKSGDISESFVKRAQAVAHLKSGSVGVQVAILTSDIRLPDDIRIKSKEDFAIEVKPVTEQDEIKQQEKVTKKRVRKTASKSKKEPAALESQDTEEVKESQDTEEVKESIQENKNEE</sequence>
<evidence type="ECO:0000256" key="4">
    <source>
        <dbReference type="ARBA" id="ARBA00022980"/>
    </source>
</evidence>
<dbReference type="Gene3D" id="3.30.1140.32">
    <property type="entry name" value="Ribosomal protein S3, C-terminal domain"/>
    <property type="match status" value="1"/>
</dbReference>
<dbReference type="PANTHER" id="PTHR11760">
    <property type="entry name" value="30S/40S RIBOSOMAL PROTEIN S3"/>
    <property type="match status" value="1"/>
</dbReference>
<evidence type="ECO:0000256" key="6">
    <source>
        <dbReference type="ARBA" id="ARBA00035521"/>
    </source>
</evidence>
<dbReference type="GO" id="GO:1990904">
    <property type="term" value="C:ribonucleoprotein complex"/>
    <property type="evidence" value="ECO:0007669"/>
    <property type="project" value="UniProtKB-KW"/>
</dbReference>
<dbReference type="SUPFAM" id="SSF54821">
    <property type="entry name" value="Ribosomal protein S3 C-terminal domain"/>
    <property type="match status" value="1"/>
</dbReference>
<keyword evidence="3" id="KW-0694">RNA-binding</keyword>
<dbReference type="HAMAP" id="MF_01309_A">
    <property type="entry name" value="Ribosomal_uS3_A"/>
    <property type="match status" value="1"/>
</dbReference>
<evidence type="ECO:0000256" key="5">
    <source>
        <dbReference type="ARBA" id="ARBA00023274"/>
    </source>
</evidence>
<dbReference type="NCBIfam" id="TIGR01008">
    <property type="entry name" value="uS3_euk_arch"/>
    <property type="match status" value="1"/>
</dbReference>
<dbReference type="PANTHER" id="PTHR11760:SF32">
    <property type="entry name" value="SMALL RIBOSOMAL SUBUNIT PROTEIN US3"/>
    <property type="match status" value="1"/>
</dbReference>
<dbReference type="Gene3D" id="3.30.300.20">
    <property type="match status" value="1"/>
</dbReference>
<dbReference type="InterPro" id="IPR015946">
    <property type="entry name" value="KH_dom-like_a/b"/>
</dbReference>
<dbReference type="InterPro" id="IPR004044">
    <property type="entry name" value="KH_dom_type_2"/>
</dbReference>